<evidence type="ECO:0000256" key="1">
    <source>
        <dbReference type="ARBA" id="ARBA00001954"/>
    </source>
</evidence>
<dbReference type="GO" id="GO:0046872">
    <property type="term" value="F:metal ion binding"/>
    <property type="evidence" value="ECO:0007669"/>
    <property type="project" value="UniProtKB-KW"/>
</dbReference>
<dbReference type="STRING" id="477690.SAMN05216474_0549"/>
<dbReference type="SUPFAM" id="SSF51197">
    <property type="entry name" value="Clavaminate synthase-like"/>
    <property type="match status" value="1"/>
</dbReference>
<dbReference type="EMBL" id="FPAS01000001">
    <property type="protein sequence ID" value="SFT43503.1"/>
    <property type="molecule type" value="Genomic_DNA"/>
</dbReference>
<keyword evidence="8" id="KW-0234">DNA repair</keyword>
<evidence type="ECO:0000256" key="2">
    <source>
        <dbReference type="ARBA" id="ARBA00022723"/>
    </source>
</evidence>
<keyword evidence="4" id="KW-0460">Magnesium</keyword>
<keyword evidence="11" id="KW-1185">Reference proteome</keyword>
<evidence type="ECO:0000256" key="8">
    <source>
        <dbReference type="ARBA" id="ARBA00023204"/>
    </source>
</evidence>
<evidence type="ECO:0000256" key="3">
    <source>
        <dbReference type="ARBA" id="ARBA00022763"/>
    </source>
</evidence>
<dbReference type="Proteomes" id="UP000236454">
    <property type="component" value="Unassembled WGS sequence"/>
</dbReference>
<sequence>MDLFQNPDENLLPQDGTLLDFGCIYSVQESQRLFDELLASANWKNDEVTLFGKKHITARKTAWYGTKDFAYTYSNSTRFAEPFTGELLSIKDKVEDHLKESFNSCLLNLYHDGNEGMGYHADDEKDLVRHGSIASLSFGATRKFVFKHNTEPLKKELILHPGQLILMKDEIQDFWKHALPKSKKVKAPRINLTFRNIRTN</sequence>
<dbReference type="GO" id="GO:0016787">
    <property type="term" value="F:hydrolase activity"/>
    <property type="evidence" value="ECO:0007669"/>
    <property type="project" value="UniProtKB-ARBA"/>
</dbReference>
<dbReference type="PROSITE" id="PS51471">
    <property type="entry name" value="FE2OG_OXY"/>
    <property type="match status" value="1"/>
</dbReference>
<accession>A0A1I6XZH0</accession>
<keyword evidence="5 10" id="KW-0223">Dioxygenase</keyword>
<dbReference type="PANTHER" id="PTHR31212:SF4">
    <property type="entry name" value="ALPHA-KETOGLUTARATE-DEPENDENT DIOXYGENASE ALKB HOMOLOG 3"/>
    <property type="match status" value="1"/>
</dbReference>
<evidence type="ECO:0000256" key="6">
    <source>
        <dbReference type="ARBA" id="ARBA00023002"/>
    </source>
</evidence>
<dbReference type="InterPro" id="IPR005123">
    <property type="entry name" value="Oxoglu/Fe-dep_dioxygenase_dom"/>
</dbReference>
<keyword evidence="6" id="KW-0560">Oxidoreductase</keyword>
<dbReference type="OrthoDB" id="190276at2"/>
<evidence type="ECO:0000259" key="9">
    <source>
        <dbReference type="PROSITE" id="PS51471"/>
    </source>
</evidence>
<dbReference type="InterPro" id="IPR037151">
    <property type="entry name" value="AlkB-like_sf"/>
</dbReference>
<organism evidence="10 11">
    <name type="scientific">Lishizhenia tianjinensis</name>
    <dbReference type="NCBI Taxonomy" id="477690"/>
    <lineage>
        <taxon>Bacteria</taxon>
        <taxon>Pseudomonadati</taxon>
        <taxon>Bacteroidota</taxon>
        <taxon>Flavobacteriia</taxon>
        <taxon>Flavobacteriales</taxon>
        <taxon>Crocinitomicaceae</taxon>
        <taxon>Lishizhenia</taxon>
    </lineage>
</organism>
<dbReference type="GO" id="GO:0016705">
    <property type="term" value="F:oxidoreductase activity, acting on paired donors, with incorporation or reduction of molecular oxygen"/>
    <property type="evidence" value="ECO:0007669"/>
    <property type="project" value="UniProtKB-ARBA"/>
</dbReference>
<protein>
    <submittedName>
        <fullName evidence="10">Alkylated DNA repair dioxygenase AlkB</fullName>
    </submittedName>
</protein>
<evidence type="ECO:0000256" key="7">
    <source>
        <dbReference type="ARBA" id="ARBA00023004"/>
    </source>
</evidence>
<gene>
    <name evidence="10" type="ORF">SAMN05216474_0549</name>
</gene>
<dbReference type="GO" id="GO:0032451">
    <property type="term" value="F:demethylase activity"/>
    <property type="evidence" value="ECO:0007669"/>
    <property type="project" value="UniProtKB-ARBA"/>
</dbReference>
<keyword evidence="2" id="KW-0479">Metal-binding</keyword>
<evidence type="ECO:0000313" key="10">
    <source>
        <dbReference type="EMBL" id="SFT43503.1"/>
    </source>
</evidence>
<keyword evidence="7" id="KW-0408">Iron</keyword>
<dbReference type="Gene3D" id="2.60.120.590">
    <property type="entry name" value="Alpha-ketoglutarate-dependent dioxygenase AlkB-like"/>
    <property type="match status" value="1"/>
</dbReference>
<dbReference type="InterPro" id="IPR027450">
    <property type="entry name" value="AlkB-like"/>
</dbReference>
<proteinExistence type="predicted"/>
<dbReference type="GO" id="GO:0140097">
    <property type="term" value="F:catalytic activity, acting on DNA"/>
    <property type="evidence" value="ECO:0007669"/>
    <property type="project" value="UniProtKB-ARBA"/>
</dbReference>
<reference evidence="10 11" key="1">
    <citation type="submission" date="2016-10" db="EMBL/GenBank/DDBJ databases">
        <authorList>
            <person name="de Groot N.N."/>
        </authorList>
    </citation>
    <scope>NUCLEOTIDE SEQUENCE [LARGE SCALE GENOMIC DNA]</scope>
    <source>
        <strain evidence="10 11">CGMCC 1.7005</strain>
    </source>
</reference>
<comment type="cofactor">
    <cofactor evidence="1">
        <name>Fe(2+)</name>
        <dbReference type="ChEBI" id="CHEBI:29033"/>
    </cofactor>
</comment>
<keyword evidence="3" id="KW-0227">DNA damage</keyword>
<dbReference type="FunFam" id="2.60.120.590:FF:000004">
    <property type="entry name" value="DNA oxidative demethylase ALKBH2"/>
    <property type="match status" value="1"/>
</dbReference>
<dbReference type="AlphaFoldDB" id="A0A1I6XZH0"/>
<evidence type="ECO:0000256" key="5">
    <source>
        <dbReference type="ARBA" id="ARBA00022964"/>
    </source>
</evidence>
<dbReference type="RefSeq" id="WP_090246063.1">
    <property type="nucleotide sequence ID" value="NZ_FPAS01000001.1"/>
</dbReference>
<name>A0A1I6XZH0_9FLAO</name>
<dbReference type="GO" id="GO:0051213">
    <property type="term" value="F:dioxygenase activity"/>
    <property type="evidence" value="ECO:0007669"/>
    <property type="project" value="UniProtKB-KW"/>
</dbReference>
<evidence type="ECO:0000256" key="4">
    <source>
        <dbReference type="ARBA" id="ARBA00022842"/>
    </source>
</evidence>
<dbReference type="PANTHER" id="PTHR31212">
    <property type="entry name" value="ALPHA-KETOGLUTARATE-DEPENDENT DIOXYGENASE ALKB HOMOLOG 3"/>
    <property type="match status" value="1"/>
</dbReference>
<dbReference type="InterPro" id="IPR032854">
    <property type="entry name" value="ALKBH3"/>
</dbReference>
<evidence type="ECO:0000313" key="11">
    <source>
        <dbReference type="Proteomes" id="UP000236454"/>
    </source>
</evidence>
<feature type="domain" description="Fe2OG dioxygenase" evidence="9">
    <location>
        <begin position="101"/>
        <end position="198"/>
    </location>
</feature>
<dbReference type="GO" id="GO:0006307">
    <property type="term" value="P:DNA alkylation repair"/>
    <property type="evidence" value="ECO:0007669"/>
    <property type="project" value="InterPro"/>
</dbReference>
<dbReference type="Pfam" id="PF13532">
    <property type="entry name" value="2OG-FeII_Oxy_2"/>
    <property type="match status" value="1"/>
</dbReference>